<keyword evidence="2 6" id="KW-0255">Endonuclease</keyword>
<dbReference type="GO" id="GO:0004519">
    <property type="term" value="F:endonuclease activity"/>
    <property type="evidence" value="ECO:0007669"/>
    <property type="project" value="UniProtKB-KW"/>
</dbReference>
<dbReference type="PANTHER" id="PTHR12302:SF3">
    <property type="entry name" value="SERINE_THREONINE-PROTEIN KINASE 31"/>
    <property type="match status" value="1"/>
</dbReference>
<dbReference type="GO" id="GO:0016787">
    <property type="term" value="F:hydrolase activity"/>
    <property type="evidence" value="ECO:0007669"/>
    <property type="project" value="UniProtKB-KW"/>
</dbReference>
<dbReference type="RefSeq" id="WP_090389681.1">
    <property type="nucleotide sequence ID" value="NZ_FMZO01000004.1"/>
</dbReference>
<evidence type="ECO:0000256" key="1">
    <source>
        <dbReference type="ARBA" id="ARBA00022722"/>
    </source>
</evidence>
<organism evidence="6 7">
    <name type="scientific">Niabella drilacis (strain DSM 25811 / CCM 8410 / CCUG 62505 / LMG 26954 / E90)</name>
    <dbReference type="NCBI Taxonomy" id="1285928"/>
    <lineage>
        <taxon>Bacteria</taxon>
        <taxon>Pseudomonadati</taxon>
        <taxon>Bacteroidota</taxon>
        <taxon>Chitinophagia</taxon>
        <taxon>Chitinophagales</taxon>
        <taxon>Chitinophagaceae</taxon>
        <taxon>Niabella</taxon>
    </lineage>
</organism>
<dbReference type="STRING" id="1285928.SAMN04487894_10449"/>
<feature type="chain" id="PRO_5011574259" evidence="4">
    <location>
        <begin position="20"/>
        <end position="165"/>
    </location>
</feature>
<name>A0A1G6PIF8_NIADE</name>
<protein>
    <submittedName>
        <fullName evidence="6">Endonuclease YncB, thermonuclease family</fullName>
    </submittedName>
</protein>
<proteinExistence type="predicted"/>
<dbReference type="Gene3D" id="2.40.50.90">
    <property type="match status" value="1"/>
</dbReference>
<dbReference type="Proteomes" id="UP000198757">
    <property type="component" value="Unassembled WGS sequence"/>
</dbReference>
<dbReference type="PROSITE" id="PS50830">
    <property type="entry name" value="TNASE_3"/>
    <property type="match status" value="1"/>
</dbReference>
<feature type="domain" description="TNase-like" evidence="5">
    <location>
        <begin position="31"/>
        <end position="153"/>
    </location>
</feature>
<dbReference type="PANTHER" id="PTHR12302">
    <property type="entry name" value="EBNA2 BINDING PROTEIN P100"/>
    <property type="match status" value="1"/>
</dbReference>
<keyword evidence="7" id="KW-1185">Reference proteome</keyword>
<evidence type="ECO:0000313" key="6">
    <source>
        <dbReference type="EMBL" id="SDC79943.1"/>
    </source>
</evidence>
<accession>A0A1G6PIF8</accession>
<reference evidence="7" key="1">
    <citation type="submission" date="2016-10" db="EMBL/GenBank/DDBJ databases">
        <authorList>
            <person name="Varghese N."/>
            <person name="Submissions S."/>
        </authorList>
    </citation>
    <scope>NUCLEOTIDE SEQUENCE [LARGE SCALE GENOMIC DNA]</scope>
    <source>
        <strain evidence="7">DSM 25811 / CCM 8410 / LMG 26954 / E90</strain>
    </source>
</reference>
<dbReference type="Pfam" id="PF00565">
    <property type="entry name" value="SNase"/>
    <property type="match status" value="1"/>
</dbReference>
<dbReference type="InterPro" id="IPR035437">
    <property type="entry name" value="SNase_OB-fold_sf"/>
</dbReference>
<evidence type="ECO:0000256" key="4">
    <source>
        <dbReference type="SAM" id="SignalP"/>
    </source>
</evidence>
<feature type="signal peptide" evidence="4">
    <location>
        <begin position="1"/>
        <end position="19"/>
    </location>
</feature>
<dbReference type="InterPro" id="IPR016071">
    <property type="entry name" value="Staphylococal_nuclease_OB-fold"/>
</dbReference>
<evidence type="ECO:0000313" key="7">
    <source>
        <dbReference type="Proteomes" id="UP000198757"/>
    </source>
</evidence>
<dbReference type="EMBL" id="FMZO01000004">
    <property type="protein sequence ID" value="SDC79943.1"/>
    <property type="molecule type" value="Genomic_DNA"/>
</dbReference>
<dbReference type="SMART" id="SM00318">
    <property type="entry name" value="SNc"/>
    <property type="match status" value="1"/>
</dbReference>
<evidence type="ECO:0000259" key="5">
    <source>
        <dbReference type="PROSITE" id="PS50830"/>
    </source>
</evidence>
<keyword evidence="3" id="KW-0378">Hydrolase</keyword>
<dbReference type="SUPFAM" id="SSF50199">
    <property type="entry name" value="Staphylococcal nuclease"/>
    <property type="match status" value="1"/>
</dbReference>
<dbReference type="OrthoDB" id="9805504at2"/>
<dbReference type="AlphaFoldDB" id="A0A1G6PIF8"/>
<evidence type="ECO:0000256" key="3">
    <source>
        <dbReference type="ARBA" id="ARBA00022801"/>
    </source>
</evidence>
<keyword evidence="1" id="KW-0540">Nuclease</keyword>
<sequence>MVYQYLTLLLLFLAGCNGSADLRYKAVPSAAAATYKVISVKDGDTFVLLMNNREQVVRLAHIDCPEKKQPFGNQAQQFVSDRCWGKRVSLVHHYQYDRNRRLIAEVILEDGCNLNKELVQNGLAWHFKRYSNDEEYAALEAIARQQRKGLWADEHPGAPWNWRRR</sequence>
<keyword evidence="4" id="KW-0732">Signal</keyword>
<evidence type="ECO:0000256" key="2">
    <source>
        <dbReference type="ARBA" id="ARBA00022759"/>
    </source>
</evidence>
<gene>
    <name evidence="6" type="ORF">SAMN04487894_10449</name>
</gene>